<dbReference type="GO" id="GO:0009298">
    <property type="term" value="P:GDP-mannose biosynthetic process"/>
    <property type="evidence" value="ECO:0007669"/>
    <property type="project" value="TreeGrafter"/>
</dbReference>
<dbReference type="RefSeq" id="WP_188431344.1">
    <property type="nucleotide sequence ID" value="NZ_BAABKH010000014.1"/>
</dbReference>
<dbReference type="GO" id="GO:0004475">
    <property type="term" value="F:mannose-1-phosphate guanylyltransferase (GTP) activity"/>
    <property type="evidence" value="ECO:0007669"/>
    <property type="project" value="TreeGrafter"/>
</dbReference>
<dbReference type="EMBL" id="BMEM01000004">
    <property type="protein sequence ID" value="GGF56476.1"/>
    <property type="molecule type" value="Genomic_DNA"/>
</dbReference>
<evidence type="ECO:0000259" key="1">
    <source>
        <dbReference type="Pfam" id="PF01050"/>
    </source>
</evidence>
<accession>A0A917BVR0</accession>
<dbReference type="Gene3D" id="2.60.120.10">
    <property type="entry name" value="Jelly Rolls"/>
    <property type="match status" value="1"/>
</dbReference>
<reference evidence="2" key="2">
    <citation type="submission" date="2020-09" db="EMBL/GenBank/DDBJ databases">
        <authorList>
            <person name="Sun Q."/>
            <person name="Zhou Y."/>
        </authorList>
    </citation>
    <scope>NUCLEOTIDE SEQUENCE</scope>
    <source>
        <strain evidence="2">CGMCC 1.12160</strain>
    </source>
</reference>
<dbReference type="Proteomes" id="UP000605670">
    <property type="component" value="Unassembled WGS sequence"/>
</dbReference>
<gene>
    <name evidence="2" type="ORF">GCM10011366_25430</name>
</gene>
<dbReference type="PANTHER" id="PTHR46390">
    <property type="entry name" value="MANNOSE-1-PHOSPHATE GUANYLYLTRANSFERASE"/>
    <property type="match status" value="1"/>
</dbReference>
<sequence>MPTDQPDLTTPDHDVLRHDRTQDVFVVERPWGRFQQFSSNEVVTVKTITVEPGHRLSLQTHGHRAEMWHVLDGAVDVMVDDRSWSAGPGEMVWVPSGAVHRLGNSGAVRARVLELAFGDFDEADITRLEDDYTRCEPGS</sequence>
<dbReference type="InterPro" id="IPR011051">
    <property type="entry name" value="RmlC_Cupin_sf"/>
</dbReference>
<evidence type="ECO:0000313" key="2">
    <source>
        <dbReference type="EMBL" id="GGF56476.1"/>
    </source>
</evidence>
<dbReference type="CDD" id="cd02213">
    <property type="entry name" value="cupin_PMI_typeII_C"/>
    <property type="match status" value="1"/>
</dbReference>
<dbReference type="InterPro" id="IPR001538">
    <property type="entry name" value="Man6P_isomerase-2_C"/>
</dbReference>
<dbReference type="AlphaFoldDB" id="A0A917BVR0"/>
<comment type="caution">
    <text evidence="2">The sequence shown here is derived from an EMBL/GenBank/DDBJ whole genome shotgun (WGS) entry which is preliminary data.</text>
</comment>
<name>A0A917BVR0_9MICO</name>
<dbReference type="InterPro" id="IPR051161">
    <property type="entry name" value="Mannose-6P_isomerase_type2"/>
</dbReference>
<evidence type="ECO:0000313" key="3">
    <source>
        <dbReference type="Proteomes" id="UP000605670"/>
    </source>
</evidence>
<proteinExistence type="predicted"/>
<dbReference type="GO" id="GO:0005976">
    <property type="term" value="P:polysaccharide metabolic process"/>
    <property type="evidence" value="ECO:0007669"/>
    <property type="project" value="InterPro"/>
</dbReference>
<dbReference type="PANTHER" id="PTHR46390:SF1">
    <property type="entry name" value="MANNOSE-1-PHOSPHATE GUANYLYLTRANSFERASE"/>
    <property type="match status" value="1"/>
</dbReference>
<protein>
    <recommendedName>
        <fullName evidence="1">Mannose-6-phosphate isomerase type II C-terminal domain-containing protein</fullName>
    </recommendedName>
</protein>
<organism evidence="2 3">
    <name type="scientific">Ornithinimicrobium tianjinense</name>
    <dbReference type="NCBI Taxonomy" id="1195761"/>
    <lineage>
        <taxon>Bacteria</taxon>
        <taxon>Bacillati</taxon>
        <taxon>Actinomycetota</taxon>
        <taxon>Actinomycetes</taxon>
        <taxon>Micrococcales</taxon>
        <taxon>Ornithinimicrobiaceae</taxon>
        <taxon>Ornithinimicrobium</taxon>
    </lineage>
</organism>
<dbReference type="Pfam" id="PF01050">
    <property type="entry name" value="MannoseP_isomer"/>
    <property type="match status" value="1"/>
</dbReference>
<dbReference type="InterPro" id="IPR014710">
    <property type="entry name" value="RmlC-like_jellyroll"/>
</dbReference>
<dbReference type="SUPFAM" id="SSF51182">
    <property type="entry name" value="RmlC-like cupins"/>
    <property type="match status" value="1"/>
</dbReference>
<feature type="domain" description="Mannose-6-phosphate isomerase type II C-terminal" evidence="1">
    <location>
        <begin position="25"/>
        <end position="130"/>
    </location>
</feature>
<keyword evidence="3" id="KW-1185">Reference proteome</keyword>
<reference evidence="2" key="1">
    <citation type="journal article" date="2014" name="Int. J. Syst. Evol. Microbiol.">
        <title>Complete genome sequence of Corynebacterium casei LMG S-19264T (=DSM 44701T), isolated from a smear-ripened cheese.</title>
        <authorList>
            <consortium name="US DOE Joint Genome Institute (JGI-PGF)"/>
            <person name="Walter F."/>
            <person name="Albersmeier A."/>
            <person name="Kalinowski J."/>
            <person name="Ruckert C."/>
        </authorList>
    </citation>
    <scope>NUCLEOTIDE SEQUENCE</scope>
    <source>
        <strain evidence="2">CGMCC 1.12160</strain>
    </source>
</reference>